<dbReference type="Pfam" id="PF07690">
    <property type="entry name" value="MFS_1"/>
    <property type="match status" value="1"/>
</dbReference>
<feature type="transmembrane region" description="Helical" evidence="8">
    <location>
        <begin position="590"/>
        <end position="612"/>
    </location>
</feature>
<feature type="transmembrane region" description="Helical" evidence="8">
    <location>
        <begin position="856"/>
        <end position="877"/>
    </location>
</feature>
<dbReference type="PANTHER" id="PTHR23510:SF3">
    <property type="entry name" value="MAJOR FACILITATOR SUPERFAMILY DOMAIN-CONTAINING PROTEIN 8"/>
    <property type="match status" value="1"/>
</dbReference>
<gene>
    <name evidence="11" type="ORF">ROHU_033184</name>
</gene>
<keyword evidence="4 8" id="KW-1133">Transmembrane helix</keyword>
<feature type="region of interest" description="Disordered" evidence="7">
    <location>
        <begin position="244"/>
        <end position="272"/>
    </location>
</feature>
<evidence type="ECO:0000256" key="7">
    <source>
        <dbReference type="SAM" id="MobiDB-lite"/>
    </source>
</evidence>
<keyword evidence="3 8" id="KW-0812">Transmembrane</keyword>
<dbReference type="Proteomes" id="UP000290572">
    <property type="component" value="Unassembled WGS sequence"/>
</dbReference>
<sequence length="1061" mass="118764">MLPFQAAPGQFGDEIRQPGLRCWRVEKMKAVPLPQAEVGAFFNGDSYLVLDNRGDQGADLHMWIGEKSSRDEQVACAMLATQLDNFLGGDPVQHRQTIVSWIGSQANIFEKQKVREIASLIRDTDRHGKAQITNINEGEETQEMLQVLGPMPELKESTPEEDSQADASNCASLYKVSDATGSMKLTKVSEKSPFAKDLLVRDDCFILDNGANGKIFVWKGSGANAEEKRASLKMADDFIQQMNYPKMKTQNEDDPGEGCSSQAERPDPRTERSLEESRKLILQWASELQSVDKLSKKHPWMKERINQEEEEDKDESEVLQKRVTKWAKEIQIVSESSGVLGDDLARLLRLLGLKKKRLVSLMPLLEFITWSLLKEDSKGMVPHLWLSAKQRIWKAVWNWILSAGADVTLDPMTNQPWLLLSADHKKVQEGQTESNVPCNPQRFDILPCVLGWEGYMSGRHYWEVEFANNGYWKVGVTTASSKRHGRFPMNPSTGYWVLWRSTRQFFACTNPETALPMLLVPQRMGIYIDYEEGQISFYNAENKSHIYTFTGHFRANKTDSRVNHMECEEILMFMKSDGDADRSRWRSIRVMYFTMFLSSVGFTIVITSIWPYLKNIDESADASFLGWVVAAYSLGQMVASPLFGLWSNHRPRREPLVCSIFINVSANIYYAYVYLPPSNNRIHMLLARTFVGIGAGNVAVVRSYVAGATSLRERTSAMANMSACQALGFILGPALQAALSFIGETGFSVNAIRLRVNMYTAPALLAACFGIINILLVILVLREHCVDDNGQHVNAINYTQEERVDVAPEVAGDIDQVAVVTSNVLFFVILFIFAVFETISTPLSMDMFAWTRKEAVLYNGIILAAIGFESIVVFLVVKVVSARVGDRPLLLGGLILIFAGFFILLPWGTQFPKIQWADIHNNTKPAIRLAPTPSSNTSLEPTGCPSDQAWCLYTPVIYLAQYITSDILIGVGYPTCNVMSYTLYSKILGPKPQGVYMGWLTASGSAARTLGPVFVSHVYNLNGPRWAFSVICGIVLAAVVLLSAMYKRLLAFSVRHGRIEE</sequence>
<protein>
    <submittedName>
        <fullName evidence="11">Major facilitator superfamily domain-containing 8 isoform X1</fullName>
    </submittedName>
</protein>
<evidence type="ECO:0000313" key="12">
    <source>
        <dbReference type="Proteomes" id="UP000290572"/>
    </source>
</evidence>
<feature type="transmembrane region" description="Helical" evidence="8">
    <location>
        <begin position="1026"/>
        <end position="1046"/>
    </location>
</feature>
<evidence type="ECO:0000256" key="5">
    <source>
        <dbReference type="ARBA" id="ARBA00023136"/>
    </source>
</evidence>
<feature type="transmembrane region" description="Helical" evidence="8">
    <location>
        <begin position="759"/>
        <end position="781"/>
    </location>
</feature>
<evidence type="ECO:0000256" key="2">
    <source>
        <dbReference type="ARBA" id="ARBA00022448"/>
    </source>
</evidence>
<dbReference type="Gene3D" id="3.40.20.10">
    <property type="entry name" value="Severin"/>
    <property type="match status" value="3"/>
</dbReference>
<feature type="transmembrane region" description="Helical" evidence="8">
    <location>
        <begin position="717"/>
        <end position="739"/>
    </location>
</feature>
<keyword evidence="2" id="KW-0813">Transport</keyword>
<dbReference type="InterPro" id="IPR051068">
    <property type="entry name" value="MFS_Domain-Containing_Protein"/>
</dbReference>
<dbReference type="SUPFAM" id="SSF55753">
    <property type="entry name" value="Actin depolymerizing proteins"/>
    <property type="match status" value="3"/>
</dbReference>
<keyword evidence="5 8" id="KW-0472">Membrane</keyword>
<dbReference type="Gene3D" id="2.60.120.920">
    <property type="match status" value="1"/>
</dbReference>
<dbReference type="SMART" id="SM00262">
    <property type="entry name" value="GEL"/>
    <property type="match status" value="2"/>
</dbReference>
<dbReference type="PANTHER" id="PTHR23510">
    <property type="entry name" value="INNER MEMBRANE TRANSPORT PROTEIN YAJR"/>
    <property type="match status" value="1"/>
</dbReference>
<dbReference type="Pfam" id="PF00622">
    <property type="entry name" value="SPRY"/>
    <property type="match status" value="1"/>
</dbReference>
<dbReference type="SUPFAM" id="SSF103473">
    <property type="entry name" value="MFS general substrate transporter"/>
    <property type="match status" value="1"/>
</dbReference>
<proteinExistence type="predicted"/>
<dbReference type="CDD" id="cd13733">
    <property type="entry name" value="SPRY_PRY_C-I_1"/>
    <property type="match status" value="1"/>
</dbReference>
<dbReference type="Pfam" id="PF00626">
    <property type="entry name" value="Gelsolin"/>
    <property type="match status" value="2"/>
</dbReference>
<dbReference type="InterPro" id="IPR007122">
    <property type="entry name" value="Villin/Gelsolin"/>
</dbReference>
<dbReference type="STRING" id="84645.A0A498LBK3"/>
<dbReference type="PROSITE" id="PS50188">
    <property type="entry name" value="B302_SPRY"/>
    <property type="match status" value="1"/>
</dbReference>
<dbReference type="InterPro" id="IPR011701">
    <property type="entry name" value="MFS"/>
</dbReference>
<dbReference type="PROSITE" id="PS50850">
    <property type="entry name" value="MFS"/>
    <property type="match status" value="1"/>
</dbReference>
<accession>A0A498LBK3</accession>
<dbReference type="InterPro" id="IPR043136">
    <property type="entry name" value="B30.2/SPRY_sf"/>
</dbReference>
<dbReference type="CDD" id="cd11292">
    <property type="entry name" value="gelsolin_S3_like"/>
    <property type="match status" value="1"/>
</dbReference>
<dbReference type="GO" id="GO:0012505">
    <property type="term" value="C:endomembrane system"/>
    <property type="evidence" value="ECO:0007669"/>
    <property type="project" value="UniProtKB-SubCell"/>
</dbReference>
<dbReference type="GO" id="GO:0005765">
    <property type="term" value="C:lysosomal membrane"/>
    <property type="evidence" value="ECO:0007669"/>
    <property type="project" value="TreeGrafter"/>
</dbReference>
<feature type="transmembrane region" description="Helical" evidence="8">
    <location>
        <begin position="624"/>
        <end position="644"/>
    </location>
</feature>
<dbReference type="InterPro" id="IPR003879">
    <property type="entry name" value="Butyrophylin_SPRY"/>
</dbReference>
<evidence type="ECO:0000259" key="9">
    <source>
        <dbReference type="PROSITE" id="PS50188"/>
    </source>
</evidence>
<keyword evidence="12" id="KW-1185">Reference proteome</keyword>
<reference evidence="11 12" key="1">
    <citation type="submission" date="2018-03" db="EMBL/GenBank/DDBJ databases">
        <title>Draft genome sequence of Rohu Carp (Labeo rohita).</title>
        <authorList>
            <person name="Das P."/>
            <person name="Kushwaha B."/>
            <person name="Joshi C.G."/>
            <person name="Kumar D."/>
            <person name="Nagpure N.S."/>
            <person name="Sahoo L."/>
            <person name="Das S.P."/>
            <person name="Bit A."/>
            <person name="Patnaik S."/>
            <person name="Meher P.K."/>
            <person name="Jayasankar P."/>
            <person name="Koringa P.G."/>
            <person name="Patel N.V."/>
            <person name="Hinsu A.T."/>
            <person name="Kumar R."/>
            <person name="Pandey M."/>
            <person name="Agarwal S."/>
            <person name="Srivastava S."/>
            <person name="Singh M."/>
            <person name="Iquebal M.A."/>
            <person name="Jaiswal S."/>
            <person name="Angadi U.B."/>
            <person name="Kumar N."/>
            <person name="Raza M."/>
            <person name="Shah T.M."/>
            <person name="Rai A."/>
            <person name="Jena J.K."/>
        </authorList>
    </citation>
    <scope>NUCLEOTIDE SEQUENCE [LARGE SCALE GENOMIC DNA]</scope>
    <source>
        <strain evidence="11">DASCIFA01</strain>
        <tissue evidence="11">Testis</tissue>
    </source>
</reference>
<dbReference type="PRINTS" id="PR01407">
    <property type="entry name" value="BUTYPHLNCDUF"/>
</dbReference>
<dbReference type="FunFam" id="2.60.120.920:FF:000004">
    <property type="entry name" value="Butyrophilin subfamily 1 member A1"/>
    <property type="match status" value="1"/>
</dbReference>
<evidence type="ECO:0000259" key="10">
    <source>
        <dbReference type="PROSITE" id="PS50850"/>
    </source>
</evidence>
<dbReference type="InterPro" id="IPR013320">
    <property type="entry name" value="ConA-like_dom_sf"/>
</dbReference>
<dbReference type="GO" id="GO:0051015">
    <property type="term" value="F:actin filament binding"/>
    <property type="evidence" value="ECO:0007669"/>
    <property type="project" value="InterPro"/>
</dbReference>
<dbReference type="Pfam" id="PF13765">
    <property type="entry name" value="PRY"/>
    <property type="match status" value="1"/>
</dbReference>
<dbReference type="InterPro" id="IPR001870">
    <property type="entry name" value="B30.2/SPRY"/>
</dbReference>
<dbReference type="AlphaFoldDB" id="A0A498LBK3"/>
<feature type="domain" description="Major facilitator superfamily (MFS) profile" evidence="10">
    <location>
        <begin position="587"/>
        <end position="1055"/>
    </location>
</feature>
<name>A0A498LBK3_LABRO</name>
<dbReference type="InterPro" id="IPR003877">
    <property type="entry name" value="SPRY_dom"/>
</dbReference>
<feature type="transmembrane region" description="Helical" evidence="8">
    <location>
        <begin position="889"/>
        <end position="908"/>
    </location>
</feature>
<keyword evidence="6" id="KW-0009">Actin-binding</keyword>
<dbReference type="InterPro" id="IPR006574">
    <property type="entry name" value="PRY"/>
</dbReference>
<dbReference type="GO" id="GO:0022857">
    <property type="term" value="F:transmembrane transporter activity"/>
    <property type="evidence" value="ECO:0007669"/>
    <property type="project" value="InterPro"/>
</dbReference>
<dbReference type="Gene3D" id="1.20.1250.20">
    <property type="entry name" value="MFS general substrate transporter like domains"/>
    <property type="match status" value="1"/>
</dbReference>
<dbReference type="InterPro" id="IPR020846">
    <property type="entry name" value="MFS_dom"/>
</dbReference>
<dbReference type="InterPro" id="IPR036259">
    <property type="entry name" value="MFS_trans_sf"/>
</dbReference>
<dbReference type="InterPro" id="IPR029006">
    <property type="entry name" value="ADF-H/Gelsolin-like_dom_sf"/>
</dbReference>
<feature type="domain" description="B30.2/SPRY" evidence="9">
    <location>
        <begin position="387"/>
        <end position="580"/>
    </location>
</feature>
<evidence type="ECO:0000313" key="11">
    <source>
        <dbReference type="EMBL" id="RXN05689.1"/>
    </source>
</evidence>
<feature type="transmembrane region" description="Helical" evidence="8">
    <location>
        <begin position="817"/>
        <end position="836"/>
    </location>
</feature>
<dbReference type="EMBL" id="QBIY01013392">
    <property type="protein sequence ID" value="RXN05689.1"/>
    <property type="molecule type" value="Genomic_DNA"/>
</dbReference>
<dbReference type="SMART" id="SM00589">
    <property type="entry name" value="PRY"/>
    <property type="match status" value="1"/>
</dbReference>
<evidence type="ECO:0000256" key="8">
    <source>
        <dbReference type="SAM" id="Phobius"/>
    </source>
</evidence>
<dbReference type="SMART" id="SM00449">
    <property type="entry name" value="SPRY"/>
    <property type="match status" value="1"/>
</dbReference>
<evidence type="ECO:0000256" key="4">
    <source>
        <dbReference type="ARBA" id="ARBA00022989"/>
    </source>
</evidence>
<comment type="subcellular location">
    <subcellularLocation>
        <location evidence="1">Endomembrane system</location>
        <topology evidence="1">Multi-pass membrane protein</topology>
    </subcellularLocation>
</comment>
<evidence type="ECO:0000256" key="6">
    <source>
        <dbReference type="ARBA" id="ARBA00023203"/>
    </source>
</evidence>
<dbReference type="CDD" id="cd17326">
    <property type="entry name" value="MFS_MFSD8"/>
    <property type="match status" value="1"/>
</dbReference>
<dbReference type="SUPFAM" id="SSF49899">
    <property type="entry name" value="Concanavalin A-like lectins/glucanases"/>
    <property type="match status" value="1"/>
</dbReference>
<comment type="caution">
    <text evidence="11">The sequence shown here is derived from an EMBL/GenBank/DDBJ whole genome shotgun (WGS) entry which is preliminary data.</text>
</comment>
<evidence type="ECO:0000256" key="3">
    <source>
        <dbReference type="ARBA" id="ARBA00022692"/>
    </source>
</evidence>
<evidence type="ECO:0000256" key="1">
    <source>
        <dbReference type="ARBA" id="ARBA00004127"/>
    </source>
</evidence>
<feature type="transmembrane region" description="Helical" evidence="8">
    <location>
        <begin position="685"/>
        <end position="705"/>
    </location>
</feature>
<dbReference type="InterPro" id="IPR007123">
    <property type="entry name" value="Gelsolin-like_dom"/>
</dbReference>
<organism evidence="11 12">
    <name type="scientific">Labeo rohita</name>
    <name type="common">Indian major carp</name>
    <name type="synonym">Cyprinus rohita</name>
    <dbReference type="NCBI Taxonomy" id="84645"/>
    <lineage>
        <taxon>Eukaryota</taxon>
        <taxon>Metazoa</taxon>
        <taxon>Chordata</taxon>
        <taxon>Craniata</taxon>
        <taxon>Vertebrata</taxon>
        <taxon>Euteleostomi</taxon>
        <taxon>Actinopterygii</taxon>
        <taxon>Neopterygii</taxon>
        <taxon>Teleostei</taxon>
        <taxon>Ostariophysi</taxon>
        <taxon>Cypriniformes</taxon>
        <taxon>Cyprinidae</taxon>
        <taxon>Labeoninae</taxon>
        <taxon>Labeonini</taxon>
        <taxon>Labeo</taxon>
    </lineage>
</organism>